<evidence type="ECO:0000313" key="4">
    <source>
        <dbReference type="Proteomes" id="UP001208570"/>
    </source>
</evidence>
<keyword evidence="4" id="KW-1185">Reference proteome</keyword>
<evidence type="ECO:0000313" key="3">
    <source>
        <dbReference type="EMBL" id="KAK2141745.1"/>
    </source>
</evidence>
<accession>A0AAD9MQI9</accession>
<evidence type="ECO:0008006" key="5">
    <source>
        <dbReference type="Google" id="ProtNLM"/>
    </source>
</evidence>
<dbReference type="EMBL" id="JAODUP010001049">
    <property type="protein sequence ID" value="KAK2141745.1"/>
    <property type="molecule type" value="Genomic_DNA"/>
</dbReference>
<feature type="transmembrane region" description="Helical" evidence="2">
    <location>
        <begin position="98"/>
        <end position="115"/>
    </location>
</feature>
<reference evidence="3" key="1">
    <citation type="journal article" date="2023" name="Mol. Biol. Evol.">
        <title>Third-Generation Sequencing Reveals the Adaptive Role of the Epigenome in Three Deep-Sea Polychaetes.</title>
        <authorList>
            <person name="Perez M."/>
            <person name="Aroh O."/>
            <person name="Sun Y."/>
            <person name="Lan Y."/>
            <person name="Juniper S.K."/>
            <person name="Young C.R."/>
            <person name="Angers B."/>
            <person name="Qian P.Y."/>
        </authorList>
    </citation>
    <scope>NUCLEOTIDE SEQUENCE</scope>
    <source>
        <strain evidence="3">P08H-3</strain>
    </source>
</reference>
<feature type="transmembrane region" description="Helical" evidence="2">
    <location>
        <begin position="35"/>
        <end position="53"/>
    </location>
</feature>
<keyword evidence="2" id="KW-1133">Transmembrane helix</keyword>
<gene>
    <name evidence="3" type="ORF">LSH36_1049g00058</name>
</gene>
<organism evidence="3 4">
    <name type="scientific">Paralvinella palmiformis</name>
    <dbReference type="NCBI Taxonomy" id="53620"/>
    <lineage>
        <taxon>Eukaryota</taxon>
        <taxon>Metazoa</taxon>
        <taxon>Spiralia</taxon>
        <taxon>Lophotrochozoa</taxon>
        <taxon>Annelida</taxon>
        <taxon>Polychaeta</taxon>
        <taxon>Sedentaria</taxon>
        <taxon>Canalipalpata</taxon>
        <taxon>Terebellida</taxon>
        <taxon>Terebelliformia</taxon>
        <taxon>Alvinellidae</taxon>
        <taxon>Paralvinella</taxon>
    </lineage>
</organism>
<evidence type="ECO:0000256" key="1">
    <source>
        <dbReference type="SAM" id="MobiDB-lite"/>
    </source>
</evidence>
<dbReference type="PANTHER" id="PTHR20948:SF2">
    <property type="entry name" value="TRANSMEMBRANE PROTEIN 164"/>
    <property type="match status" value="1"/>
</dbReference>
<feature type="transmembrane region" description="Helical" evidence="2">
    <location>
        <begin position="73"/>
        <end position="92"/>
    </location>
</feature>
<feature type="transmembrane region" description="Helical" evidence="2">
    <location>
        <begin position="155"/>
        <end position="180"/>
    </location>
</feature>
<name>A0AAD9MQI9_9ANNE</name>
<dbReference type="PANTHER" id="PTHR20948">
    <property type="entry name" value="TRANSMEMBRANE PROTEIN 164"/>
    <property type="match status" value="1"/>
</dbReference>
<dbReference type="AlphaFoldDB" id="A0AAD9MQI9"/>
<keyword evidence="2" id="KW-0812">Transmembrane</keyword>
<dbReference type="Pfam" id="PF14808">
    <property type="entry name" value="TMEM164"/>
    <property type="match status" value="1"/>
</dbReference>
<evidence type="ECO:0000256" key="2">
    <source>
        <dbReference type="SAM" id="Phobius"/>
    </source>
</evidence>
<keyword evidence="2" id="KW-0472">Membrane</keyword>
<protein>
    <recommendedName>
        <fullName evidence="5">Transmembrane protein 164</fullName>
    </recommendedName>
</protein>
<feature type="region of interest" description="Disordered" evidence="1">
    <location>
        <begin position="234"/>
        <end position="266"/>
    </location>
</feature>
<proteinExistence type="predicted"/>
<comment type="caution">
    <text evidence="3">The sequence shown here is derived from an EMBL/GenBank/DDBJ whole genome shotgun (WGS) entry which is preliminary data.</text>
</comment>
<dbReference type="Proteomes" id="UP001208570">
    <property type="component" value="Unassembled WGS sequence"/>
</dbReference>
<dbReference type="InterPro" id="IPR026508">
    <property type="entry name" value="TMEM164"/>
</dbReference>
<sequence length="266" mass="30180">MMFEWAYSGVDFSLAGNGGQECVDFIGPTRRILETILFIAIGIVEMCIAYPHLHLPKTLPLVTRSADRLTRRILLLLMCTIYLLVSPPSRWLMATFRVHMHCLNGATIAMLFPVINTRLLPFETETYYIQHLLMLVVPYFLMREGGVYTPEPIGNPWWCLMSMGILFIYHWVLLQGLAMLSFVNMNHMMCPAVSDPFYGQWYRIAAAVHQSLIVGVHGKFYTWVAQKFLPTNDSSSLQKVVPGTPPGDDLRSNGDTVHTNGHTKEL</sequence>